<dbReference type="InterPro" id="IPR036188">
    <property type="entry name" value="FAD/NAD-bd_sf"/>
</dbReference>
<keyword evidence="3" id="KW-1185">Reference proteome</keyword>
<dbReference type="AlphaFoldDB" id="A0A397SEC6"/>
<dbReference type="GO" id="GO:0009063">
    <property type="term" value="P:amino acid catabolic process"/>
    <property type="evidence" value="ECO:0007669"/>
    <property type="project" value="TreeGrafter"/>
</dbReference>
<dbReference type="GO" id="GO:0001716">
    <property type="term" value="F:L-amino-acid oxidase activity"/>
    <property type="evidence" value="ECO:0007669"/>
    <property type="project" value="TreeGrafter"/>
</dbReference>
<proteinExistence type="predicted"/>
<dbReference type="Gene3D" id="3.90.660.10">
    <property type="match status" value="1"/>
</dbReference>
<reference evidence="2 3" key="1">
    <citation type="submission" date="2018-06" db="EMBL/GenBank/DDBJ databases">
        <title>Comparative genomics reveals the genomic features of Rhizophagus irregularis, R. cerebriforme, R. diaphanum and Gigaspora rosea, and their symbiotic lifestyle signature.</title>
        <authorList>
            <person name="Morin E."/>
            <person name="San Clemente H."/>
            <person name="Chen E.C.H."/>
            <person name="De La Providencia I."/>
            <person name="Hainaut M."/>
            <person name="Kuo A."/>
            <person name="Kohler A."/>
            <person name="Murat C."/>
            <person name="Tang N."/>
            <person name="Roy S."/>
            <person name="Loubradou J."/>
            <person name="Henrissat B."/>
            <person name="Grigoriev I.V."/>
            <person name="Corradi N."/>
            <person name="Roux C."/>
            <person name="Martin F.M."/>
        </authorList>
    </citation>
    <scope>NUCLEOTIDE SEQUENCE [LARGE SCALE GENOMIC DNA]</scope>
    <source>
        <strain evidence="2 3">DAOM 227022</strain>
    </source>
</reference>
<dbReference type="Gene3D" id="3.50.50.60">
    <property type="entry name" value="FAD/NAD(P)-binding domain"/>
    <property type="match status" value="1"/>
</dbReference>
<protein>
    <recommendedName>
        <fullName evidence="1">Amine oxidase domain-containing protein</fullName>
    </recommendedName>
</protein>
<dbReference type="Proteomes" id="UP000265703">
    <property type="component" value="Unassembled WGS sequence"/>
</dbReference>
<feature type="domain" description="Amine oxidase" evidence="1">
    <location>
        <begin position="64"/>
        <end position="516"/>
    </location>
</feature>
<dbReference type="PANTHER" id="PTHR10742:SF342">
    <property type="entry name" value="AMINE OXIDASE"/>
    <property type="match status" value="1"/>
</dbReference>
<dbReference type="STRING" id="658196.A0A397SEC6"/>
<evidence type="ECO:0000259" key="1">
    <source>
        <dbReference type="Pfam" id="PF01593"/>
    </source>
</evidence>
<organism evidence="2 3">
    <name type="scientific">Glomus cerebriforme</name>
    <dbReference type="NCBI Taxonomy" id="658196"/>
    <lineage>
        <taxon>Eukaryota</taxon>
        <taxon>Fungi</taxon>
        <taxon>Fungi incertae sedis</taxon>
        <taxon>Mucoromycota</taxon>
        <taxon>Glomeromycotina</taxon>
        <taxon>Glomeromycetes</taxon>
        <taxon>Glomerales</taxon>
        <taxon>Glomeraceae</taxon>
        <taxon>Glomus</taxon>
    </lineage>
</organism>
<dbReference type="OrthoDB" id="7777654at2759"/>
<sequence>MSFVLASTSSTINDYRRRPPKHSHVRLRIPNFFAAPFDPPPVSLLLPKPKDPTQSRICIIGAGMSGLFSVLLLQKARFQKIMILEYQNRVGGRVHTQYFNDDKKQKLYGELGAMRLPKTPEHQMVFDTIDYLNERVSEDDRIDLIKFIFADKKKKDESIMTQNDLQDFSKLGFPSTVSPHYKTLYAEGMNKFIEALDEDFDEGLKKLLMYDKYNDGICDRLSFVEAVIDAYTFMTDDNEWNTIDYGMQRFPNAFPHAFEYEENNGSGHVDIRYNYKVYKLENDDESKVNVYWEENGVPNNDVFYRVIVTYPLGVVCHWELPDWIENPEDPQESSDFYHKRRAIRELNYDNSAKIFLKFNSRFWEKQSNPDIVGGSSTTDLPIRTVIYPSYYVGMPIESPAILLGSYTWANDAAKYASYSQQENVKFCLKDLKILHGKEIEEQWDNREEYNSSIYWPNDPTTVGAFALFGPEQYETLIYPMIKSMYNIHWAGEHTDIHHAWIIGALNSAVRVVQEILVQYDMKEKWEELKKEDPLKNWHGHIPPPAENLK</sequence>
<dbReference type="InterPro" id="IPR002937">
    <property type="entry name" value="Amino_oxidase"/>
</dbReference>
<dbReference type="PANTHER" id="PTHR10742">
    <property type="entry name" value="FLAVIN MONOAMINE OXIDASE"/>
    <property type="match status" value="1"/>
</dbReference>
<dbReference type="Pfam" id="PF01593">
    <property type="entry name" value="Amino_oxidase"/>
    <property type="match status" value="1"/>
</dbReference>
<dbReference type="SUPFAM" id="SSF51905">
    <property type="entry name" value="FAD/NAD(P)-binding domain"/>
    <property type="match status" value="1"/>
</dbReference>
<evidence type="ECO:0000313" key="3">
    <source>
        <dbReference type="Proteomes" id="UP000265703"/>
    </source>
</evidence>
<comment type="caution">
    <text evidence="2">The sequence shown here is derived from an EMBL/GenBank/DDBJ whole genome shotgun (WGS) entry which is preliminary data.</text>
</comment>
<dbReference type="Gene3D" id="1.10.10.1620">
    <property type="match status" value="1"/>
</dbReference>
<name>A0A397SEC6_9GLOM</name>
<evidence type="ECO:0000313" key="2">
    <source>
        <dbReference type="EMBL" id="RIA83086.1"/>
    </source>
</evidence>
<dbReference type="SUPFAM" id="SSF54373">
    <property type="entry name" value="FAD-linked reductases, C-terminal domain"/>
    <property type="match status" value="1"/>
</dbReference>
<accession>A0A397SEC6</accession>
<dbReference type="EMBL" id="QKYT01000600">
    <property type="protein sequence ID" value="RIA83086.1"/>
    <property type="molecule type" value="Genomic_DNA"/>
</dbReference>
<dbReference type="InterPro" id="IPR050281">
    <property type="entry name" value="Flavin_monoamine_oxidase"/>
</dbReference>
<gene>
    <name evidence="2" type="ORF">C1645_834332</name>
</gene>